<gene>
    <name evidence="4" type="ORF">JZ786_07005</name>
</gene>
<dbReference type="Proteomes" id="UP000663505">
    <property type="component" value="Chromosome"/>
</dbReference>
<dbReference type="EMBL" id="CP071182">
    <property type="protein sequence ID" value="QSO49726.1"/>
    <property type="molecule type" value="Genomic_DNA"/>
</dbReference>
<evidence type="ECO:0000256" key="1">
    <source>
        <dbReference type="SAM" id="MobiDB-lite"/>
    </source>
</evidence>
<evidence type="ECO:0000313" key="4">
    <source>
        <dbReference type="EMBL" id="QSO49726.1"/>
    </source>
</evidence>
<name>A0A9X7Z9L2_9BACL</name>
<proteinExistence type="predicted"/>
<feature type="transmembrane region" description="Helical" evidence="2">
    <location>
        <begin position="160"/>
        <end position="182"/>
    </location>
</feature>
<dbReference type="KEGG" id="afx:JZ786_07005"/>
<evidence type="ECO:0000313" key="5">
    <source>
        <dbReference type="Proteomes" id="UP000663505"/>
    </source>
</evidence>
<dbReference type="InterPro" id="IPR025509">
    <property type="entry name" value="DUF4396"/>
</dbReference>
<feature type="transmembrane region" description="Helical" evidence="2">
    <location>
        <begin position="188"/>
        <end position="212"/>
    </location>
</feature>
<feature type="region of interest" description="Disordered" evidence="1">
    <location>
        <begin position="43"/>
        <end position="69"/>
    </location>
</feature>
<evidence type="ECO:0000256" key="2">
    <source>
        <dbReference type="SAM" id="Phobius"/>
    </source>
</evidence>
<dbReference type="AlphaFoldDB" id="A0A9X7Z9L2"/>
<accession>A0A9X7Z9L2</accession>
<protein>
    <submittedName>
        <fullName evidence="4">DUF4396 domain-containing protein</fullName>
    </submittedName>
</protein>
<feature type="domain" description="DUF4396" evidence="3">
    <location>
        <begin position="77"/>
        <end position="217"/>
    </location>
</feature>
<reference evidence="4 5" key="1">
    <citation type="submission" date="2021-02" db="EMBL/GenBank/DDBJ databases">
        <title>Alicyclobacillus curvatus sp. nov. and Alicyclobacillus mengziensis sp. nov., two acidophilic bacteria isolated from acid mine drainage.</title>
        <authorList>
            <person name="Huang Y."/>
        </authorList>
    </citation>
    <scope>NUCLEOTIDE SEQUENCE [LARGE SCALE GENOMIC DNA]</scope>
    <source>
        <strain evidence="4 5">S30H14</strain>
    </source>
</reference>
<keyword evidence="5" id="KW-1185">Reference proteome</keyword>
<organism evidence="4 5">
    <name type="scientific">Alicyclobacillus mengziensis</name>
    <dbReference type="NCBI Taxonomy" id="2931921"/>
    <lineage>
        <taxon>Bacteria</taxon>
        <taxon>Bacillati</taxon>
        <taxon>Bacillota</taxon>
        <taxon>Bacilli</taxon>
        <taxon>Bacillales</taxon>
        <taxon>Alicyclobacillaceae</taxon>
        <taxon>Alicyclobacillus</taxon>
    </lineage>
</organism>
<feature type="compositionally biased region" description="Basic and acidic residues" evidence="1">
    <location>
        <begin position="45"/>
        <end position="60"/>
    </location>
</feature>
<keyword evidence="2" id="KW-1133">Transmembrane helix</keyword>
<feature type="transmembrane region" description="Helical" evidence="2">
    <location>
        <begin position="122"/>
        <end position="139"/>
    </location>
</feature>
<sequence>MPIMKLVWPLTTLYMGAIGLYAYFKLGRNVPMMHHAHQAMGHAQMHHDSHTSRHQGEHEHHHQHGAHGIHHGNKPFWQSVFVSSTHCGGGCSLGDAIGGPLVFGLGLMVAGSSLFADYIVEFVLAYLFGIAFQYFGMGFTNLESLGQGLKNAIKADTWSLIAYEIGMFGWMALVHLFFVHVPEPNNPLYWFMMQIAMMIGFATSYPANWVLVKKGIKHAM</sequence>
<evidence type="ECO:0000259" key="3">
    <source>
        <dbReference type="Pfam" id="PF14342"/>
    </source>
</evidence>
<keyword evidence="2" id="KW-0812">Transmembrane</keyword>
<keyword evidence="2" id="KW-0472">Membrane</keyword>
<feature type="transmembrane region" description="Helical" evidence="2">
    <location>
        <begin position="6"/>
        <end position="24"/>
    </location>
</feature>
<dbReference type="Pfam" id="PF14342">
    <property type="entry name" value="DUF4396"/>
    <property type="match status" value="1"/>
</dbReference>